<dbReference type="InterPro" id="IPR000719">
    <property type="entry name" value="Prot_kinase_dom"/>
</dbReference>
<dbReference type="Gene3D" id="1.10.510.10">
    <property type="entry name" value="Transferase(Phosphotransferase) domain 1"/>
    <property type="match status" value="1"/>
</dbReference>
<accession>A0ABX7W9S4</accession>
<evidence type="ECO:0000259" key="1">
    <source>
        <dbReference type="PROSITE" id="PS50011"/>
    </source>
</evidence>
<organism evidence="2 3">
    <name type="scientific">Billgrantia sulfidoxydans</name>
    <dbReference type="NCBI Taxonomy" id="2733484"/>
    <lineage>
        <taxon>Bacteria</taxon>
        <taxon>Pseudomonadati</taxon>
        <taxon>Pseudomonadota</taxon>
        <taxon>Gammaproteobacteria</taxon>
        <taxon>Oceanospirillales</taxon>
        <taxon>Halomonadaceae</taxon>
        <taxon>Billgrantia</taxon>
    </lineage>
</organism>
<dbReference type="PANTHER" id="PTHR44167">
    <property type="entry name" value="OVARIAN-SPECIFIC SERINE/THREONINE-PROTEIN KINASE LOK-RELATED"/>
    <property type="match status" value="1"/>
</dbReference>
<keyword evidence="2" id="KW-0808">Transferase</keyword>
<dbReference type="InterPro" id="IPR011009">
    <property type="entry name" value="Kinase-like_dom_sf"/>
</dbReference>
<dbReference type="GO" id="GO:0016301">
    <property type="term" value="F:kinase activity"/>
    <property type="evidence" value="ECO:0007669"/>
    <property type="project" value="UniProtKB-KW"/>
</dbReference>
<reference evidence="2 3" key="1">
    <citation type="journal article" date="2021" name="Front. Microbiol.">
        <title>Aerobic Denitrification and Heterotrophic Sulfur Oxidation in the Genus Halomonas Revealed by Six Novel Species Characterizations and Genome-Based Analysis.</title>
        <authorList>
            <person name="Wang L."/>
            <person name="Shao Z."/>
        </authorList>
    </citation>
    <scope>NUCLEOTIDE SEQUENCE [LARGE SCALE GENOMIC DNA]</scope>
    <source>
        <strain evidence="2 3">MCCC 1A11059</strain>
    </source>
</reference>
<sequence>MKMLWEFPEDVQKLVIESKLCKHGDLIGEMSTPHSMIYTFKGGDTNYVIAKGIKTEGAMSLVDRHSFFSQALYEVNNAHVVCHHPSIQRFFDIDIISGVPFLLSRKRDTTLRDFICEGPVSEPEALSISIQIVHALNYCEKKGLLCHQDLKPENVFLDYISKHFDAGDGYPIKMRSFVADFELANAYLVLGRPYGSRPYMAPEQYVKSLEDGSPDFSKVDVFAVGVILFEMLTGGLHPLGEETILIWPEPSEGKSPQWRRETPWKKWLKRGAKIECESDNVSQDGYEIISSCLEVDFSKRFTKEQLEARLLERLSLIDKAAYDELTGCLDYFDDIAVISESEGWPYYENRVELLNKTFADRPVS</sequence>
<dbReference type="EMBL" id="CP053381">
    <property type="protein sequence ID" value="QTP56317.1"/>
    <property type="molecule type" value="Genomic_DNA"/>
</dbReference>
<gene>
    <name evidence="2" type="ORF">HNO51_17485</name>
</gene>
<name>A0ABX7W9S4_9GAMM</name>
<dbReference type="PANTHER" id="PTHR44167:SF24">
    <property type="entry name" value="SERINE_THREONINE-PROTEIN KINASE CHK2"/>
    <property type="match status" value="1"/>
</dbReference>
<dbReference type="InterPro" id="IPR008271">
    <property type="entry name" value="Ser/Thr_kinase_AS"/>
</dbReference>
<dbReference type="SMART" id="SM00220">
    <property type="entry name" value="S_TKc"/>
    <property type="match status" value="1"/>
</dbReference>
<evidence type="ECO:0000313" key="2">
    <source>
        <dbReference type="EMBL" id="QTP56317.1"/>
    </source>
</evidence>
<keyword evidence="3" id="KW-1185">Reference proteome</keyword>
<dbReference type="PROSITE" id="PS00108">
    <property type="entry name" value="PROTEIN_KINASE_ST"/>
    <property type="match status" value="1"/>
</dbReference>
<dbReference type="PROSITE" id="PS50011">
    <property type="entry name" value="PROTEIN_KINASE_DOM"/>
    <property type="match status" value="1"/>
</dbReference>
<dbReference type="SUPFAM" id="SSF56112">
    <property type="entry name" value="Protein kinase-like (PK-like)"/>
    <property type="match status" value="1"/>
</dbReference>
<dbReference type="RefSeq" id="WP_209538005.1">
    <property type="nucleotide sequence ID" value="NZ_CP053381.1"/>
</dbReference>
<keyword evidence="2" id="KW-0418">Kinase</keyword>
<dbReference type="Pfam" id="PF00069">
    <property type="entry name" value="Pkinase"/>
    <property type="match status" value="1"/>
</dbReference>
<evidence type="ECO:0000313" key="3">
    <source>
        <dbReference type="Proteomes" id="UP000671868"/>
    </source>
</evidence>
<proteinExistence type="predicted"/>
<feature type="domain" description="Protein kinase" evidence="1">
    <location>
        <begin position="21"/>
        <end position="314"/>
    </location>
</feature>
<protein>
    <submittedName>
        <fullName evidence="2">Protein kinase</fullName>
    </submittedName>
</protein>
<dbReference type="Proteomes" id="UP000671868">
    <property type="component" value="Chromosome"/>
</dbReference>